<dbReference type="Proteomes" id="UP000306740">
    <property type="component" value="Unassembled WGS sequence"/>
</dbReference>
<dbReference type="SUPFAM" id="SSF50475">
    <property type="entry name" value="FMN-binding split barrel"/>
    <property type="match status" value="1"/>
</dbReference>
<reference evidence="1 3" key="1">
    <citation type="submission" date="2019-05" db="EMBL/GenBank/DDBJ databases">
        <title>Mumia sp. nov., isolated from the intestinal contents of plateau pika (Ochotona curzoniae) in the Qinghai-Tibet plateau of China.</title>
        <authorList>
            <person name="Tian Z."/>
        </authorList>
    </citation>
    <scope>NUCLEOTIDE SEQUENCE [LARGE SCALE GENOMIC DNA]</scope>
    <source>
        <strain evidence="3">527</strain>
        <strain evidence="1">Z527</strain>
    </source>
</reference>
<dbReference type="AlphaFoldDB" id="A0A5C4MQD1"/>
<sequence>MSGKALVNLSAGESKELLATARVGHLAYPSHRGLDLTPVNYALCDDVLYIRTAQDGTLAALAPGGEWVAFVVTYLDRLSQTGWSVKARGKIRGVDEEAEVPGGDPVPWAEFPASMLLALAIEELTGRRLG</sequence>
<dbReference type="InterPro" id="IPR024747">
    <property type="entry name" value="Pyridox_Oxase-rel"/>
</dbReference>
<gene>
    <name evidence="2" type="ORF">FHE65_04260</name>
    <name evidence="1" type="ORF">FHE65_09500</name>
</gene>
<dbReference type="OrthoDB" id="5193072at2"/>
<dbReference type="EMBL" id="VDFR01000018">
    <property type="protein sequence ID" value="TNC50286.1"/>
    <property type="molecule type" value="Genomic_DNA"/>
</dbReference>
<protein>
    <submittedName>
        <fullName evidence="1">Pyridoxamine 5'-phosphate oxidase family protein</fullName>
    </submittedName>
</protein>
<comment type="caution">
    <text evidence="1">The sequence shown here is derived from an EMBL/GenBank/DDBJ whole genome shotgun (WGS) entry which is preliminary data.</text>
</comment>
<organism evidence="1 3">
    <name type="scientific">Mumia zhuanghuii</name>
    <dbReference type="NCBI Taxonomy" id="2585211"/>
    <lineage>
        <taxon>Bacteria</taxon>
        <taxon>Bacillati</taxon>
        <taxon>Actinomycetota</taxon>
        <taxon>Actinomycetes</taxon>
        <taxon>Propionibacteriales</taxon>
        <taxon>Nocardioidaceae</taxon>
        <taxon>Mumia</taxon>
    </lineage>
</organism>
<name>A0A5C4MQD1_9ACTN</name>
<proteinExistence type="predicted"/>
<evidence type="ECO:0000313" key="3">
    <source>
        <dbReference type="Proteomes" id="UP000306740"/>
    </source>
</evidence>
<dbReference type="Gene3D" id="2.30.110.10">
    <property type="entry name" value="Electron Transport, Fmn-binding Protein, Chain A"/>
    <property type="match status" value="1"/>
</dbReference>
<accession>A0A5C4MQD1</accession>
<dbReference type="EMBL" id="VDFR01000044">
    <property type="protein sequence ID" value="TNC47540.1"/>
    <property type="molecule type" value="Genomic_DNA"/>
</dbReference>
<dbReference type="Pfam" id="PF12900">
    <property type="entry name" value="Pyridox_ox_2"/>
    <property type="match status" value="1"/>
</dbReference>
<dbReference type="RefSeq" id="WP_139088050.1">
    <property type="nucleotide sequence ID" value="NZ_VDFR01000018.1"/>
</dbReference>
<evidence type="ECO:0000313" key="1">
    <source>
        <dbReference type="EMBL" id="TNC47540.1"/>
    </source>
</evidence>
<evidence type="ECO:0000313" key="2">
    <source>
        <dbReference type="EMBL" id="TNC50286.1"/>
    </source>
</evidence>
<dbReference type="InterPro" id="IPR012349">
    <property type="entry name" value="Split_barrel_FMN-bd"/>
</dbReference>